<reference evidence="1" key="1">
    <citation type="submission" date="2022-05" db="EMBL/GenBank/DDBJ databases">
        <title>Comparative Genomics of Spacecraft Associated Microbes.</title>
        <authorList>
            <person name="Tran M.T."/>
            <person name="Wright A."/>
            <person name="Seuylemezian A."/>
            <person name="Eisen J."/>
            <person name="Coil D."/>
        </authorList>
    </citation>
    <scope>NUCLEOTIDE SEQUENCE</scope>
    <source>
        <strain evidence="1">214.1.1</strain>
    </source>
</reference>
<name>A0A9X2DNZ2_9BACI</name>
<dbReference type="RefSeq" id="WP_251222784.1">
    <property type="nucleotide sequence ID" value="NZ_JAMBOL010000004.1"/>
</dbReference>
<evidence type="ECO:0008006" key="3">
    <source>
        <dbReference type="Google" id="ProtNLM"/>
    </source>
</evidence>
<organism evidence="1 2">
    <name type="scientific">Halalkalibacter oceani</name>
    <dbReference type="NCBI Taxonomy" id="1653776"/>
    <lineage>
        <taxon>Bacteria</taxon>
        <taxon>Bacillati</taxon>
        <taxon>Bacillota</taxon>
        <taxon>Bacilli</taxon>
        <taxon>Bacillales</taxon>
        <taxon>Bacillaceae</taxon>
        <taxon>Halalkalibacter</taxon>
    </lineage>
</organism>
<dbReference type="InterPro" id="IPR011042">
    <property type="entry name" value="6-blade_b-propeller_TolB-like"/>
</dbReference>
<dbReference type="AlphaFoldDB" id="A0A9X2DNZ2"/>
<gene>
    <name evidence="1" type="ORF">M3202_07795</name>
</gene>
<dbReference type="PANTHER" id="PTHR36842:SF2">
    <property type="entry name" value="SLR0505 PROTEIN"/>
    <property type="match status" value="1"/>
</dbReference>
<dbReference type="PANTHER" id="PTHR36842">
    <property type="entry name" value="PROTEIN TOLB HOMOLOG"/>
    <property type="match status" value="1"/>
</dbReference>
<accession>A0A9X2DNZ2</accession>
<evidence type="ECO:0000313" key="1">
    <source>
        <dbReference type="EMBL" id="MCM3713986.1"/>
    </source>
</evidence>
<evidence type="ECO:0000313" key="2">
    <source>
        <dbReference type="Proteomes" id="UP001139179"/>
    </source>
</evidence>
<comment type="caution">
    <text evidence="1">The sequence shown here is derived from an EMBL/GenBank/DDBJ whole genome shotgun (WGS) entry which is preliminary data.</text>
</comment>
<sequence>MKKKTIALSLSIAVLLGIVVLWSIGESHRPAGANEFTGLIDGFDVSYDETRLLYRYAVNGQVGLYLAEQNGVGEQLLTESENERISSPVFSPNGTDVVYVSTIQQETGWNSSVVKLDTVSGERETVYESGELITRLSFGGDDSTVYALKAATFENYSPIAQERPHEFDIFAIPLDGSEMKQLTERLEYDMSDIAVSGTDEALYVTMFADEQEAETAEEMFEVKQSLFMMPLEAPGELTKIEPRYWDEELYGLAVSPDGQKLALTTITNADEGGTFQYELLLLDLATKEVEQVTNLKTYVMEPVFREKYLYFTEDRAFPSRAPDYHLHRYDLTTGELTEITVSVPSAIKEEG</sequence>
<dbReference type="Proteomes" id="UP001139179">
    <property type="component" value="Unassembled WGS sequence"/>
</dbReference>
<keyword evidence="2" id="KW-1185">Reference proteome</keyword>
<proteinExistence type="predicted"/>
<dbReference type="EMBL" id="JAMBOL010000004">
    <property type="protein sequence ID" value="MCM3713986.1"/>
    <property type="molecule type" value="Genomic_DNA"/>
</dbReference>
<protein>
    <recommendedName>
        <fullName evidence="3">Dipeptidylpeptidase IV N-terminal domain-containing protein</fullName>
    </recommendedName>
</protein>
<dbReference type="Gene3D" id="2.120.10.30">
    <property type="entry name" value="TolB, C-terminal domain"/>
    <property type="match status" value="2"/>
</dbReference>
<dbReference type="SUPFAM" id="SSF82171">
    <property type="entry name" value="DPP6 N-terminal domain-like"/>
    <property type="match status" value="1"/>
</dbReference>